<gene>
    <name evidence="3" type="ORF">GRF63_02145</name>
</gene>
<evidence type="ECO:0000313" key="4">
    <source>
        <dbReference type="Proteomes" id="UP000461409"/>
    </source>
</evidence>
<feature type="domain" description="Methyltransferase putative zinc binding" evidence="1">
    <location>
        <begin position="5"/>
        <end position="65"/>
    </location>
</feature>
<dbReference type="GO" id="GO:0032259">
    <property type="term" value="P:methylation"/>
    <property type="evidence" value="ECO:0007669"/>
    <property type="project" value="UniProtKB-KW"/>
</dbReference>
<evidence type="ECO:0000259" key="2">
    <source>
        <dbReference type="Pfam" id="PF08484"/>
    </source>
</evidence>
<dbReference type="SUPFAM" id="SSF53335">
    <property type="entry name" value="S-adenosyl-L-methionine-dependent methyltransferases"/>
    <property type="match status" value="1"/>
</dbReference>
<dbReference type="InterPro" id="IPR013691">
    <property type="entry name" value="MeTrfase_14"/>
</dbReference>
<sequence>MTSLCRNCQTPLEVVVADLGMSPVSNELRDENTAQNLGQMVYPLNAMVCEKCWLVQLTDVQTPEHFTEDYVYFSSYSSSWLEHSSAYASAMIDGLRLDYQSLVVELASNDGYLLQYFKQAGVNVLGIDPTANTAKRAKEQHGIDTVIDFFGLALAQQLAAKGIAADLIAANNVLAHVPDPRDFLAGVPHILKPGGTFTIEFPHLLRMLESCQFDTIYHEHFSYLSLLAVEAMLGDAGLEVYGVEELPTHGGSLRVFACHKGADIADAARAEGLAKVRRDEKAAKLEVADTYRGFAAEVEQRKFDLLSFLINARREGKTVLGYGAPAKGSTMLNYCGIGPELLGFTVDLSPVKQGHLLPGVNIPVRHPDALMEARPDYILILPWNLRDEIALQLQDAREWGAQFVVAIPQIEIF</sequence>
<dbReference type="Pfam" id="PF08421">
    <property type="entry name" value="Methyltransf_13"/>
    <property type="match status" value="1"/>
</dbReference>
<feature type="domain" description="C-methyltransferase" evidence="2">
    <location>
        <begin position="247"/>
        <end position="408"/>
    </location>
</feature>
<protein>
    <submittedName>
        <fullName evidence="3">Methyltransferase domain-containing protein</fullName>
    </submittedName>
</protein>
<reference evidence="3 4" key="2">
    <citation type="submission" date="2020-02" db="EMBL/GenBank/DDBJ databases">
        <title>Erythrobacter dongmakensis sp. nov., isolated from a tidal mudflat.</title>
        <authorList>
            <person name="Kim I.S."/>
        </authorList>
    </citation>
    <scope>NUCLEOTIDE SEQUENCE [LARGE SCALE GENOMIC DNA]</scope>
    <source>
        <strain evidence="3 4">GH3-10</strain>
    </source>
</reference>
<dbReference type="Pfam" id="PF13489">
    <property type="entry name" value="Methyltransf_23"/>
    <property type="match status" value="1"/>
</dbReference>
<dbReference type="Pfam" id="PF08484">
    <property type="entry name" value="Methyltransf_14"/>
    <property type="match status" value="1"/>
</dbReference>
<dbReference type="EMBL" id="WUBR01000001">
    <property type="protein sequence ID" value="MWV26696.1"/>
    <property type="molecule type" value="Genomic_DNA"/>
</dbReference>
<dbReference type="InterPro" id="IPR029063">
    <property type="entry name" value="SAM-dependent_MTases_sf"/>
</dbReference>
<dbReference type="InterPro" id="IPR038576">
    <property type="entry name" value="Methyltransf_Zn-bd_dom_put_sf"/>
</dbReference>
<reference evidence="3 4" key="1">
    <citation type="submission" date="2019-12" db="EMBL/GenBank/DDBJ databases">
        <authorList>
            <person name="Lee S.D."/>
        </authorList>
    </citation>
    <scope>NUCLEOTIDE SEQUENCE [LARGE SCALE GENOMIC DNA]</scope>
    <source>
        <strain evidence="3 4">GH3-10</strain>
    </source>
</reference>
<evidence type="ECO:0000259" key="1">
    <source>
        <dbReference type="Pfam" id="PF08421"/>
    </source>
</evidence>
<dbReference type="RefSeq" id="WP_160484366.1">
    <property type="nucleotide sequence ID" value="NZ_WUBR01000001.1"/>
</dbReference>
<proteinExistence type="predicted"/>
<comment type="caution">
    <text evidence="3">The sequence shown here is derived from an EMBL/GenBank/DDBJ whole genome shotgun (WGS) entry which is preliminary data.</text>
</comment>
<dbReference type="Gene3D" id="6.20.50.110">
    <property type="entry name" value="Methyltransferase, zinc-binding domain"/>
    <property type="match status" value="1"/>
</dbReference>
<dbReference type="InterPro" id="IPR013630">
    <property type="entry name" value="Methyltransf_Zn-bd_dom_put"/>
</dbReference>
<keyword evidence="3" id="KW-0808">Transferase</keyword>
<dbReference type="PANTHER" id="PTHR45036">
    <property type="entry name" value="METHYLTRANSFERASE LIKE 7B"/>
    <property type="match status" value="1"/>
</dbReference>
<name>A0A844X9S4_9SPHN</name>
<keyword evidence="3" id="KW-0489">Methyltransferase</keyword>
<dbReference type="Gene3D" id="3.40.50.150">
    <property type="entry name" value="Vaccinia Virus protein VP39"/>
    <property type="match status" value="1"/>
</dbReference>
<dbReference type="GO" id="GO:0008168">
    <property type="term" value="F:methyltransferase activity"/>
    <property type="evidence" value="ECO:0007669"/>
    <property type="project" value="UniProtKB-KW"/>
</dbReference>
<dbReference type="InterPro" id="IPR052356">
    <property type="entry name" value="Thiol_S-MT"/>
</dbReference>
<evidence type="ECO:0000313" key="3">
    <source>
        <dbReference type="EMBL" id="MWV26696.1"/>
    </source>
</evidence>
<dbReference type="Gene3D" id="3.40.50.720">
    <property type="entry name" value="NAD(P)-binding Rossmann-like Domain"/>
    <property type="match status" value="1"/>
</dbReference>
<keyword evidence="4" id="KW-1185">Reference proteome</keyword>
<dbReference type="AlphaFoldDB" id="A0A844X9S4"/>
<dbReference type="Proteomes" id="UP000461409">
    <property type="component" value="Unassembled WGS sequence"/>
</dbReference>
<organism evidence="3 4">
    <name type="scientific">Aurantiacibacter rhizosphaerae</name>
    <dbReference type="NCBI Taxonomy" id="2691582"/>
    <lineage>
        <taxon>Bacteria</taxon>
        <taxon>Pseudomonadati</taxon>
        <taxon>Pseudomonadota</taxon>
        <taxon>Alphaproteobacteria</taxon>
        <taxon>Sphingomonadales</taxon>
        <taxon>Erythrobacteraceae</taxon>
        <taxon>Aurantiacibacter</taxon>
    </lineage>
</organism>
<dbReference type="CDD" id="cd02440">
    <property type="entry name" value="AdoMet_MTases"/>
    <property type="match status" value="1"/>
</dbReference>
<dbReference type="PANTHER" id="PTHR45036:SF1">
    <property type="entry name" value="METHYLTRANSFERASE LIKE 7A"/>
    <property type="match status" value="1"/>
</dbReference>
<accession>A0A844X9S4</accession>